<dbReference type="Proteomes" id="UP000635606">
    <property type="component" value="Unassembled WGS sequence"/>
</dbReference>
<feature type="transmembrane region" description="Helical" evidence="1">
    <location>
        <begin position="120"/>
        <end position="142"/>
    </location>
</feature>
<dbReference type="InterPro" id="IPR027417">
    <property type="entry name" value="P-loop_NTPase"/>
</dbReference>
<dbReference type="RefSeq" id="WP_203932132.1">
    <property type="nucleotide sequence ID" value="NZ_BOPH01000098.1"/>
</dbReference>
<reference evidence="2" key="1">
    <citation type="submission" date="2021-01" db="EMBL/GenBank/DDBJ databases">
        <title>Whole genome shotgun sequence of Virgisporangium ochraceum NBRC 16418.</title>
        <authorList>
            <person name="Komaki H."/>
            <person name="Tamura T."/>
        </authorList>
    </citation>
    <scope>NUCLEOTIDE SEQUENCE</scope>
    <source>
        <strain evidence="2">NBRC 16418</strain>
    </source>
</reference>
<accession>A0A8J4EHK1</accession>
<organism evidence="2 3">
    <name type="scientific">Virgisporangium ochraceum</name>
    <dbReference type="NCBI Taxonomy" id="65505"/>
    <lineage>
        <taxon>Bacteria</taxon>
        <taxon>Bacillati</taxon>
        <taxon>Actinomycetota</taxon>
        <taxon>Actinomycetes</taxon>
        <taxon>Micromonosporales</taxon>
        <taxon>Micromonosporaceae</taxon>
        <taxon>Virgisporangium</taxon>
    </lineage>
</organism>
<keyword evidence="3" id="KW-1185">Reference proteome</keyword>
<feature type="transmembrane region" description="Helical" evidence="1">
    <location>
        <begin position="310"/>
        <end position="327"/>
    </location>
</feature>
<feature type="transmembrane region" description="Helical" evidence="1">
    <location>
        <begin position="88"/>
        <end position="108"/>
    </location>
</feature>
<name>A0A8J4EHK1_9ACTN</name>
<dbReference type="SUPFAM" id="SSF52540">
    <property type="entry name" value="P-loop containing nucleoside triphosphate hydrolases"/>
    <property type="match status" value="1"/>
</dbReference>
<keyword evidence="1" id="KW-0812">Transmembrane</keyword>
<protein>
    <submittedName>
        <fullName evidence="2">Uncharacterized protein</fullName>
    </submittedName>
</protein>
<comment type="caution">
    <text evidence="2">The sequence shown here is derived from an EMBL/GenBank/DDBJ whole genome shotgun (WGS) entry which is preliminary data.</text>
</comment>
<sequence length="753" mass="82722">MATTPSGADAPESPTLADDLVRDAIRRALEIPDIAALNLSPDVVWQHLGTGAGAVITQVVAEQMAYDEAERGHDLAVAALQTERTGRYLINGVVVLLAIAVILIANVWEALLPAGWDGTVVTGVAIYLSLGSMAVGPFMRFVRGTFRQQEGRVAVAHDRLDKARARLLETLTIEVGAMIRQHRLGQPLHDDASPVRFDVTDAPDLVETDTQDVITSTSVRAIVEFVDRHGTSAVGVAGPRGVGKTTIIRKATSRPEYLGVYIAAPVHYDAADFVRLMHAKVARAILAEQGIFEESIATAAPRSTMTGRRAIVVITLALGTLLLVLGFEDQFIRLTGLNATALAGLMLLFSGTVLATQASAAPLRRAIGQVKTRDPLAELALAELRRLEWRTSMRARDRTRFSPVPLLRIDSEDQLSLTERDRTHPERVSDLRGFLLQAHQESGRPIVIAIDELDKMADGQKALESINNLKDLFHVGGVHFVVSVSEDALDSFALRGIPVRDVFDSAFDTVLRVEPFSIDHSIQLIGRRVVDFPEPVALLCHALSGGLPRDLIRAARRCVELRIREGTALTLDEVARGLVRFEGMDVVDAALRRDRGDGTGVPDWLLTMRENLLYRQARTFDGVMEAVRDWQPAVADGAEGGDAAPRPEVPHEAVISYMLLAATVEDYFTNVRLWKEWHERIVDGRWKEIVESLARARAMLGLSYGECVRSLARTRNLLGLPVIPDPLRRTLTGEAAARWYSRPWRWIRRASAG</sequence>
<dbReference type="AlphaFoldDB" id="A0A8J4EHK1"/>
<evidence type="ECO:0000313" key="2">
    <source>
        <dbReference type="EMBL" id="GIJ72282.1"/>
    </source>
</evidence>
<keyword evidence="1" id="KW-0472">Membrane</keyword>
<gene>
    <name evidence="2" type="ORF">Voc01_071990</name>
</gene>
<proteinExistence type="predicted"/>
<evidence type="ECO:0000256" key="1">
    <source>
        <dbReference type="SAM" id="Phobius"/>
    </source>
</evidence>
<evidence type="ECO:0000313" key="3">
    <source>
        <dbReference type="Proteomes" id="UP000635606"/>
    </source>
</evidence>
<dbReference type="EMBL" id="BOPH01000098">
    <property type="protein sequence ID" value="GIJ72282.1"/>
    <property type="molecule type" value="Genomic_DNA"/>
</dbReference>
<keyword evidence="1" id="KW-1133">Transmembrane helix</keyword>